<feature type="compositionally biased region" description="Low complexity" evidence="1">
    <location>
        <begin position="53"/>
        <end position="79"/>
    </location>
</feature>
<dbReference type="GO" id="GO:1904680">
    <property type="term" value="F:peptide transmembrane transporter activity"/>
    <property type="evidence" value="ECO:0007669"/>
    <property type="project" value="TreeGrafter"/>
</dbReference>
<feature type="domain" description="Solute-binding protein family 5" evidence="2">
    <location>
        <begin position="139"/>
        <end position="496"/>
    </location>
</feature>
<dbReference type="EMBL" id="DSIY01000297">
    <property type="protein sequence ID" value="HEG92297.1"/>
    <property type="molecule type" value="Genomic_DNA"/>
</dbReference>
<dbReference type="SUPFAM" id="SSF53850">
    <property type="entry name" value="Periplasmic binding protein-like II"/>
    <property type="match status" value="1"/>
</dbReference>
<reference evidence="3" key="1">
    <citation type="journal article" date="2020" name="mSystems">
        <title>Genome- and Community-Level Interaction Insights into Carbon Utilization and Element Cycling Functions of Hydrothermarchaeota in Hydrothermal Sediment.</title>
        <authorList>
            <person name="Zhou Z."/>
            <person name="Liu Y."/>
            <person name="Xu W."/>
            <person name="Pan J."/>
            <person name="Luo Z.H."/>
            <person name="Li M."/>
        </authorList>
    </citation>
    <scope>NUCLEOTIDE SEQUENCE [LARGE SCALE GENOMIC DNA]</scope>
    <source>
        <strain evidence="3">SpSt-210</strain>
    </source>
</reference>
<proteinExistence type="predicted"/>
<dbReference type="Gene3D" id="3.90.76.10">
    <property type="entry name" value="Dipeptide-binding Protein, Domain 1"/>
    <property type="match status" value="1"/>
</dbReference>
<dbReference type="PROSITE" id="PS51318">
    <property type="entry name" value="TAT"/>
    <property type="match status" value="1"/>
</dbReference>
<dbReference type="CDD" id="cd08509">
    <property type="entry name" value="PBP2_TmCBP_oligosaccharides_like"/>
    <property type="match status" value="1"/>
</dbReference>
<dbReference type="Pfam" id="PF00496">
    <property type="entry name" value="SBP_bac_5"/>
    <property type="match status" value="1"/>
</dbReference>
<dbReference type="PANTHER" id="PTHR30290">
    <property type="entry name" value="PERIPLASMIC BINDING COMPONENT OF ABC TRANSPORTER"/>
    <property type="match status" value="1"/>
</dbReference>
<name>A0A831TED2_9BACT</name>
<evidence type="ECO:0000259" key="2">
    <source>
        <dbReference type="Pfam" id="PF00496"/>
    </source>
</evidence>
<evidence type="ECO:0000313" key="3">
    <source>
        <dbReference type="EMBL" id="HEG92297.1"/>
    </source>
</evidence>
<feature type="region of interest" description="Disordered" evidence="1">
    <location>
        <begin position="53"/>
        <end position="81"/>
    </location>
</feature>
<gene>
    <name evidence="3" type="ORF">ENP34_12825</name>
</gene>
<evidence type="ECO:0000256" key="1">
    <source>
        <dbReference type="SAM" id="MobiDB-lite"/>
    </source>
</evidence>
<dbReference type="PANTHER" id="PTHR30290:SF16">
    <property type="entry name" value="OLIGOPEPTIDE ABC TRANSPORTER, PERIPLASMIC OLIGOPEPTIDE-BINDING PROTEIN"/>
    <property type="match status" value="1"/>
</dbReference>
<dbReference type="Gene3D" id="3.40.190.10">
    <property type="entry name" value="Periplasmic binding protein-like II"/>
    <property type="match status" value="1"/>
</dbReference>
<comment type="caution">
    <text evidence="3">The sequence shown here is derived from an EMBL/GenBank/DDBJ whole genome shotgun (WGS) entry which is preliminary data.</text>
</comment>
<dbReference type="InterPro" id="IPR000914">
    <property type="entry name" value="SBP_5_dom"/>
</dbReference>
<dbReference type="GO" id="GO:0015833">
    <property type="term" value="P:peptide transport"/>
    <property type="evidence" value="ECO:0007669"/>
    <property type="project" value="TreeGrafter"/>
</dbReference>
<dbReference type="InterPro" id="IPR006311">
    <property type="entry name" value="TAT_signal"/>
</dbReference>
<organism evidence="3">
    <name type="scientific">Thermorudis peleae</name>
    <dbReference type="NCBI Taxonomy" id="1382356"/>
    <lineage>
        <taxon>Bacteria</taxon>
        <taxon>Pseudomonadati</taxon>
        <taxon>Thermomicrobiota</taxon>
        <taxon>Thermomicrobia</taxon>
        <taxon>Thermomicrobia incertae sedis</taxon>
        <taxon>Thermorudis</taxon>
    </lineage>
</organism>
<accession>A0A831TED2</accession>
<dbReference type="Gene3D" id="3.10.105.10">
    <property type="entry name" value="Dipeptide-binding Protein, Domain 3"/>
    <property type="match status" value="1"/>
</dbReference>
<dbReference type="AlphaFoldDB" id="A0A831TED2"/>
<protein>
    <submittedName>
        <fullName evidence="3">ABC transporter substrate-binding protein</fullName>
    </submittedName>
</protein>
<dbReference type="InterPro" id="IPR039424">
    <property type="entry name" value="SBP_5"/>
</dbReference>
<sequence length="638" mass="72163">MRRDQGLEARLLAAALSGRLSRRDVLKRASALGLSASFISTLLAACRRAEEAAPTAPAAQTPAPGTTPSPAGAVTPAPGQVRQVPRERTLIVMQGGDAGQNPDYANFNLYVTGSQNGWHAGPLQTMNEPLIMFNVLTGEYENWLAESWEYNDDFTEILLKLRQGIEWSDGTPFTAEDVAFTFNLLRDHQDELINTAEISFLEEAIAEDELTVRFVLNKANPRWWATTLTSNHGVAEQILPKHIWEGQDITTFSFYDPQKGWPIATGPFKLVSTSPEQKIFDRRDDWWAAKTGFKQLPQVERVIYIPIRDESQSAQMLITGEIDMSKILSVPTIQSAIAQNPKIITFSGQNPPYGYLDWCPIDLNFNCDVEPWNNPTLRWAVNYALDREKLVSLAEAGAGVTALHQFTPYDWFKPFEEALQPLYQKYGLDTKAHPDKVEQLMTELGYQKNADGFWAKDGQVLDMTIYVPDWLKAYGPPLTQQLNDAGFKAQFDPSPGLGTQVQTGEQALGFGCKGPSGVKGMDPYFMLSIYTSQYYRPTGQPAPIWWATSRWRNEEYDRIVAQMDTLKPEDPKTLELFVQAMDIWFREMPDVFVAQLIIRYPMSTEYWTGWPTQEDPYGFPHSWQQEFLKTILRLKPAK</sequence>